<dbReference type="EMBL" id="JAWDID010000026">
    <property type="protein sequence ID" value="MDU0341611.1"/>
    <property type="molecule type" value="Genomic_DNA"/>
</dbReference>
<protein>
    <submittedName>
        <fullName evidence="1">Uncharacterized protein</fullName>
    </submittedName>
</protein>
<comment type="caution">
    <text evidence="1">The sequence shown here is derived from an EMBL/GenBank/DDBJ whole genome shotgun (WGS) entry which is preliminary data.</text>
</comment>
<dbReference type="Proteomes" id="UP001254257">
    <property type="component" value="Unassembled WGS sequence"/>
</dbReference>
<reference evidence="1 2" key="1">
    <citation type="submission" date="2023-09" db="EMBL/GenBank/DDBJ databases">
        <title>Whole genome shotgun sequencing (WGS) of Bosea sp. ZW T0_25, isolated from stored onions (Allium cepa).</title>
        <authorList>
            <person name="Stoll D.A."/>
            <person name="Huch M."/>
        </authorList>
    </citation>
    <scope>NUCLEOTIDE SEQUENCE [LARGE SCALE GENOMIC DNA]</scope>
    <source>
        <strain evidence="1 2">ZW T0_25</strain>
    </source>
</reference>
<name>A0ABU3SA01_9HYPH</name>
<evidence type="ECO:0000313" key="2">
    <source>
        <dbReference type="Proteomes" id="UP001254257"/>
    </source>
</evidence>
<gene>
    <name evidence="1" type="ORF">RKE40_17060</name>
</gene>
<organism evidence="1 2">
    <name type="scientific">Bosea rubneri</name>
    <dbReference type="NCBI Taxonomy" id="3075434"/>
    <lineage>
        <taxon>Bacteria</taxon>
        <taxon>Pseudomonadati</taxon>
        <taxon>Pseudomonadota</taxon>
        <taxon>Alphaproteobacteria</taxon>
        <taxon>Hyphomicrobiales</taxon>
        <taxon>Boseaceae</taxon>
        <taxon>Bosea</taxon>
    </lineage>
</organism>
<evidence type="ECO:0000313" key="1">
    <source>
        <dbReference type="EMBL" id="MDU0341611.1"/>
    </source>
</evidence>
<dbReference type="RefSeq" id="WP_316019426.1">
    <property type="nucleotide sequence ID" value="NZ_JAWDID010000026.1"/>
</dbReference>
<sequence>MAEKAPKPPTAPEDLVSSLARWEGEGGAPVLPSAVRYEQGELGDAERRVLECLGAGVVSEWHQLPTPVQRVIFQRAVSGEAYDAMELKTRIARFLHDHKGDSGAR</sequence>
<proteinExistence type="predicted"/>
<keyword evidence="2" id="KW-1185">Reference proteome</keyword>
<accession>A0ABU3SA01</accession>